<feature type="compositionally biased region" description="Basic and acidic residues" evidence="1">
    <location>
        <begin position="282"/>
        <end position="297"/>
    </location>
</feature>
<feature type="domain" description="Tyrosine specific protein phosphatases" evidence="3">
    <location>
        <begin position="78"/>
        <end position="147"/>
    </location>
</feature>
<proteinExistence type="predicted"/>
<organism evidence="4 5">
    <name type="scientific">Euplotes crassus</name>
    <dbReference type="NCBI Taxonomy" id="5936"/>
    <lineage>
        <taxon>Eukaryota</taxon>
        <taxon>Sar</taxon>
        <taxon>Alveolata</taxon>
        <taxon>Ciliophora</taxon>
        <taxon>Intramacronucleata</taxon>
        <taxon>Spirotrichea</taxon>
        <taxon>Hypotrichia</taxon>
        <taxon>Euplotida</taxon>
        <taxon>Euplotidae</taxon>
        <taxon>Moneuplotes</taxon>
    </lineage>
</organism>
<comment type="caution">
    <text evidence="4">The sequence shown here is derived from an EMBL/GenBank/DDBJ whole genome shotgun (WGS) entry which is preliminary data.</text>
</comment>
<dbReference type="CDD" id="cd14498">
    <property type="entry name" value="DSP"/>
    <property type="match status" value="1"/>
</dbReference>
<feature type="compositionally biased region" description="Polar residues" evidence="1">
    <location>
        <begin position="704"/>
        <end position="732"/>
    </location>
</feature>
<feature type="compositionally biased region" description="Basic and acidic residues" evidence="1">
    <location>
        <begin position="492"/>
        <end position="502"/>
    </location>
</feature>
<dbReference type="InterPro" id="IPR000387">
    <property type="entry name" value="Tyr_Pase_dom"/>
</dbReference>
<evidence type="ECO:0008006" key="6">
    <source>
        <dbReference type="Google" id="ProtNLM"/>
    </source>
</evidence>
<evidence type="ECO:0000313" key="4">
    <source>
        <dbReference type="EMBL" id="CAI2382304.1"/>
    </source>
</evidence>
<dbReference type="Proteomes" id="UP001295684">
    <property type="component" value="Unassembled WGS sequence"/>
</dbReference>
<feature type="region of interest" description="Disordered" evidence="1">
    <location>
        <begin position="704"/>
        <end position="736"/>
    </location>
</feature>
<feature type="compositionally biased region" description="Basic and acidic residues" evidence="1">
    <location>
        <begin position="329"/>
        <end position="339"/>
    </location>
</feature>
<name>A0AAD1Y0C2_EUPCR</name>
<feature type="compositionally biased region" description="Basic and acidic residues" evidence="1">
    <location>
        <begin position="600"/>
        <end position="625"/>
    </location>
</feature>
<accession>A0AAD1Y0C2</accession>
<feature type="region of interest" description="Disordered" evidence="1">
    <location>
        <begin position="755"/>
        <end position="806"/>
    </location>
</feature>
<dbReference type="EMBL" id="CAMPGE010024470">
    <property type="protein sequence ID" value="CAI2382304.1"/>
    <property type="molecule type" value="Genomic_DNA"/>
</dbReference>
<dbReference type="PROSITE" id="PS50054">
    <property type="entry name" value="TYR_PHOSPHATASE_DUAL"/>
    <property type="match status" value="1"/>
</dbReference>
<dbReference type="AlphaFoldDB" id="A0AAD1Y0C2"/>
<feature type="compositionally biased region" description="Basic residues" evidence="1">
    <location>
        <begin position="451"/>
        <end position="466"/>
    </location>
</feature>
<evidence type="ECO:0000313" key="5">
    <source>
        <dbReference type="Proteomes" id="UP001295684"/>
    </source>
</evidence>
<feature type="compositionally biased region" description="Basic and acidic residues" evidence="1">
    <location>
        <begin position="768"/>
        <end position="786"/>
    </location>
</feature>
<feature type="region of interest" description="Disordered" evidence="1">
    <location>
        <begin position="586"/>
        <end position="625"/>
    </location>
</feature>
<dbReference type="PANTHER" id="PTHR46653">
    <property type="entry name" value="SPECIFICITY PROTEIN PHOSPHATASE, PUTATIVE-RELATED"/>
    <property type="match status" value="1"/>
</dbReference>
<keyword evidence="5" id="KW-1185">Reference proteome</keyword>
<feature type="compositionally biased region" description="Polar residues" evidence="1">
    <location>
        <begin position="757"/>
        <end position="767"/>
    </location>
</feature>
<evidence type="ECO:0000259" key="3">
    <source>
        <dbReference type="PROSITE" id="PS50056"/>
    </source>
</evidence>
<dbReference type="PANTHER" id="PTHR46653:SF1">
    <property type="entry name" value="SPECIFICITY PROTEIN PHOSPHATASE, PUTATIVE-RELATED"/>
    <property type="match status" value="1"/>
</dbReference>
<dbReference type="SMART" id="SM00195">
    <property type="entry name" value="DSPc"/>
    <property type="match status" value="1"/>
</dbReference>
<dbReference type="Pfam" id="PF00782">
    <property type="entry name" value="DSPc"/>
    <property type="match status" value="1"/>
</dbReference>
<feature type="region of interest" description="Disordered" evidence="1">
    <location>
        <begin position="426"/>
        <end position="478"/>
    </location>
</feature>
<feature type="region of interest" description="Disordered" evidence="1">
    <location>
        <begin position="484"/>
        <end position="503"/>
    </location>
</feature>
<feature type="domain" description="Tyrosine-protein phosphatase" evidence="2">
    <location>
        <begin position="11"/>
        <end position="158"/>
    </location>
</feature>
<dbReference type="InterPro" id="IPR029021">
    <property type="entry name" value="Prot-tyrosine_phosphatase-like"/>
</dbReference>
<dbReference type="InterPro" id="IPR020422">
    <property type="entry name" value="TYR_PHOSPHATASE_DUAL_dom"/>
</dbReference>
<dbReference type="PROSITE" id="PS50056">
    <property type="entry name" value="TYR_PHOSPHATASE_2"/>
    <property type="match status" value="1"/>
</dbReference>
<gene>
    <name evidence="4" type="ORF">ECRASSUSDP1_LOCUS23774</name>
</gene>
<dbReference type="InterPro" id="IPR000340">
    <property type="entry name" value="Dual-sp_phosphatase_cat-dom"/>
</dbReference>
<protein>
    <recommendedName>
        <fullName evidence="6">Tyrosine-protein phosphatase domain-containing protein</fullName>
    </recommendedName>
</protein>
<feature type="region of interest" description="Disordered" evidence="1">
    <location>
        <begin position="391"/>
        <end position="413"/>
    </location>
</feature>
<feature type="region of interest" description="Disordered" evidence="1">
    <location>
        <begin position="282"/>
        <end position="339"/>
    </location>
</feature>
<evidence type="ECO:0000256" key="1">
    <source>
        <dbReference type="SAM" id="MobiDB-lite"/>
    </source>
</evidence>
<evidence type="ECO:0000259" key="2">
    <source>
        <dbReference type="PROSITE" id="PS50054"/>
    </source>
</evidence>
<reference evidence="4" key="1">
    <citation type="submission" date="2023-07" db="EMBL/GenBank/DDBJ databases">
        <authorList>
            <consortium name="AG Swart"/>
            <person name="Singh M."/>
            <person name="Singh A."/>
            <person name="Seah K."/>
            <person name="Emmerich C."/>
        </authorList>
    </citation>
    <scope>NUCLEOTIDE SEQUENCE</scope>
    <source>
        <strain evidence="4">DP1</strain>
    </source>
</reference>
<dbReference type="Gene3D" id="3.90.190.10">
    <property type="entry name" value="Protein tyrosine phosphatase superfamily"/>
    <property type="match status" value="1"/>
</dbReference>
<sequence>MKPQGTFTIVGAVKIIDGLFLGDEFAAQDLEFLISNKVNNVINCCGGQIDNLWVNIGINYLTFNWSQECVETILDPNDVVMQQIYPYIEECVSNSESILVHSVTGMNRSVLVISAYLMKKYHWSLKKSLEFIKTRKPSLEIKSEILEQLVHYEAFLHSNVIKNPSFHWNEDRYEPKNIVEKLSTVDNLQNEEFMLRNTYLNSLAAAQVTDKKKGLKKKHTVKWQDKGLNIKAQLEEVHEKIEPSSETKVYPVTAHIGITSDNLKSAIKSETPPPIKTEMKKIQEKPKVKKTLKEEQKSITLNTFEMEEDSKESSSSAQNPKNLDTVGPEAKKQLEKDDPLNEVISLDTLNEYSDISNKNSQVVNTPNENVSKIPAVQNFLEEKPAVEVNKVDFHQKVHKPTSPKLSQKNRVKDDLDSGIYNALAKEPKINTSSKEQIKHQKQLSESSFRIKEKKKKSLNYKMRRDKQSHNPAYSHDYESKLNLSEQESGPYQKKDISVKDLKNSQSQDAKGTIIFNPTIINSITIGVLPNGNQAVQNTQEPSRIVKTTGLQSEGKILKKNRHKMNRLPSARTAKDTHFFVPQTKLPTARASNSLKRKRKMFESKESLKNDKRASESRAENKETLNRKIIKSKRQYSLNSINIKSQRFGGKAPPEMENQNKGHSWFNYQQKSREKLINIKNFKNNMIFRRNGTTPTYKTKITFNRQGSGSQKRFSKPRVNSGTQYSKWKNNLGGSFPAKKTQKKTFTNMIGEKHRPFSASQFKRNVSSRPRDRSEDVHKRIPGERQKRMNARKPGSARIKDNRGQPRVQVFSLGHIKK</sequence>
<dbReference type="SUPFAM" id="SSF52799">
    <property type="entry name" value="(Phosphotyrosine protein) phosphatases II"/>
    <property type="match status" value="1"/>
</dbReference>